<dbReference type="InterPro" id="IPR012337">
    <property type="entry name" value="RNaseH-like_sf"/>
</dbReference>
<keyword evidence="6" id="KW-0695">RNA-directed DNA polymerase</keyword>
<dbReference type="PANTHER" id="PTHR37984:SF5">
    <property type="entry name" value="PROTEIN NYNRIN-LIKE"/>
    <property type="match status" value="1"/>
</dbReference>
<feature type="domain" description="Integrase catalytic" evidence="7">
    <location>
        <begin position="325"/>
        <end position="483"/>
    </location>
</feature>
<dbReference type="SUPFAM" id="SSF56672">
    <property type="entry name" value="DNA/RNA polymerases"/>
    <property type="match status" value="1"/>
</dbReference>
<dbReference type="CDD" id="cd09274">
    <property type="entry name" value="RNase_HI_RT_Ty3"/>
    <property type="match status" value="1"/>
</dbReference>
<dbReference type="Gene3D" id="3.10.20.370">
    <property type="match status" value="1"/>
</dbReference>
<sequence length="547" mass="62611">VSAFELLKQRLISAPIVAYPNFDYPFLLQLDACDYGLGAVLAQNIDGIEHVIAYASRTLQPCERKYSASERECLAIVWGTQHFRPYLEGRPFEVWTDHRSLQWLRNIKDPTSRLARWAMKLDAYDMIIKHRPGKSNANADTLSRYPLKSEVVAALQTNGIFIGALQENQEVAVNIWKHCNVLDDIKLAQRQDKEYSALISFIQDDIRPDDGILCRKLENIAKIHKVVDGKLYRVRKFDEDSPLKNHLTPHLLVIPKSKRLEILKLAHDHPVSGHLGRRKTLHRIAIRFFWVGMRRDVAQYVRACNFCQRFKAANEKKAGLMQSHVVQSPWNTIGIDLTGPLPKTRGGNMYILVVIDYFTKWVELFPLGCAKAKTIAQVLHDEVICRHGVPVKIVSDNGAQFVAEIFREMLNILGIRHRTTALYHPQSNLSERVNRTLKPMLAIFAQKDKQSWDIRLPQLALAIRTAINESTGQTPAFLMYGRELRLPLDLMYGLGVDSLDELRSAKDVRTYSKRQKAILESAYKSARENIEIAQENQKLSMIRIAEM</sequence>
<evidence type="ECO:0000313" key="8">
    <source>
        <dbReference type="EMBL" id="CAF0924945.1"/>
    </source>
</evidence>
<reference evidence="8" key="1">
    <citation type="submission" date="2021-02" db="EMBL/GenBank/DDBJ databases">
        <authorList>
            <person name="Nowell W R."/>
        </authorList>
    </citation>
    <scope>NUCLEOTIDE SEQUENCE</scope>
</reference>
<dbReference type="Pfam" id="PF00665">
    <property type="entry name" value="rve"/>
    <property type="match status" value="1"/>
</dbReference>
<evidence type="ECO:0000256" key="1">
    <source>
        <dbReference type="ARBA" id="ARBA00022679"/>
    </source>
</evidence>
<dbReference type="GO" id="GO:0003964">
    <property type="term" value="F:RNA-directed DNA polymerase activity"/>
    <property type="evidence" value="ECO:0007669"/>
    <property type="project" value="UniProtKB-KW"/>
</dbReference>
<evidence type="ECO:0000256" key="3">
    <source>
        <dbReference type="ARBA" id="ARBA00022722"/>
    </source>
</evidence>
<evidence type="ECO:0000259" key="7">
    <source>
        <dbReference type="PROSITE" id="PS50994"/>
    </source>
</evidence>
<dbReference type="Proteomes" id="UP000677228">
    <property type="component" value="Unassembled WGS sequence"/>
</dbReference>
<organism evidence="8 10">
    <name type="scientific">Didymodactylos carnosus</name>
    <dbReference type="NCBI Taxonomy" id="1234261"/>
    <lineage>
        <taxon>Eukaryota</taxon>
        <taxon>Metazoa</taxon>
        <taxon>Spiralia</taxon>
        <taxon>Gnathifera</taxon>
        <taxon>Rotifera</taxon>
        <taxon>Eurotatoria</taxon>
        <taxon>Bdelloidea</taxon>
        <taxon>Philodinida</taxon>
        <taxon>Philodinidae</taxon>
        <taxon>Didymodactylos</taxon>
    </lineage>
</organism>
<evidence type="ECO:0000256" key="4">
    <source>
        <dbReference type="ARBA" id="ARBA00022759"/>
    </source>
</evidence>
<dbReference type="Proteomes" id="UP000682733">
    <property type="component" value="Unassembled WGS sequence"/>
</dbReference>
<accession>A0A8S2DBQ1</accession>
<protein>
    <recommendedName>
        <fullName evidence="7">Integrase catalytic domain-containing protein</fullName>
    </recommendedName>
</protein>
<dbReference type="FunFam" id="3.10.20.370:FF:000001">
    <property type="entry name" value="Retrovirus-related Pol polyprotein from transposon 17.6-like protein"/>
    <property type="match status" value="1"/>
</dbReference>
<dbReference type="GO" id="GO:0015074">
    <property type="term" value="P:DNA integration"/>
    <property type="evidence" value="ECO:0007669"/>
    <property type="project" value="InterPro"/>
</dbReference>
<proteinExistence type="predicted"/>
<dbReference type="SUPFAM" id="SSF53098">
    <property type="entry name" value="Ribonuclease H-like"/>
    <property type="match status" value="1"/>
</dbReference>
<dbReference type="EMBL" id="CAJOBA010004072">
    <property type="protein sequence ID" value="CAF3702057.1"/>
    <property type="molecule type" value="Genomic_DNA"/>
</dbReference>
<evidence type="ECO:0000313" key="9">
    <source>
        <dbReference type="EMBL" id="CAF3702057.1"/>
    </source>
</evidence>
<dbReference type="AlphaFoldDB" id="A0A8S2DBQ1"/>
<dbReference type="PANTHER" id="PTHR37984">
    <property type="entry name" value="PROTEIN CBG26694"/>
    <property type="match status" value="1"/>
</dbReference>
<keyword evidence="5" id="KW-0378">Hydrolase</keyword>
<dbReference type="FunFam" id="1.10.340.70:FF:000001">
    <property type="entry name" value="Retrovirus-related Pol polyprotein from transposon gypsy-like Protein"/>
    <property type="match status" value="1"/>
</dbReference>
<dbReference type="InterPro" id="IPR036397">
    <property type="entry name" value="RNaseH_sf"/>
</dbReference>
<gene>
    <name evidence="8" type="ORF">OVA965_LOCUS10828</name>
    <name evidence="9" type="ORF">TMI583_LOCUS10824</name>
</gene>
<dbReference type="Pfam" id="PF17921">
    <property type="entry name" value="Integrase_H2C2"/>
    <property type="match status" value="1"/>
</dbReference>
<dbReference type="InterPro" id="IPR001584">
    <property type="entry name" value="Integrase_cat-core"/>
</dbReference>
<name>A0A8S2DBQ1_9BILA</name>
<dbReference type="EMBL" id="CAJNOK010004070">
    <property type="protein sequence ID" value="CAF0924945.1"/>
    <property type="molecule type" value="Genomic_DNA"/>
</dbReference>
<dbReference type="InterPro" id="IPR041588">
    <property type="entry name" value="Integrase_H2C2"/>
</dbReference>
<evidence type="ECO:0000256" key="6">
    <source>
        <dbReference type="ARBA" id="ARBA00022918"/>
    </source>
</evidence>
<evidence type="ECO:0000256" key="5">
    <source>
        <dbReference type="ARBA" id="ARBA00022801"/>
    </source>
</evidence>
<dbReference type="Gene3D" id="1.10.340.70">
    <property type="match status" value="1"/>
</dbReference>
<dbReference type="InterPro" id="IPR043502">
    <property type="entry name" value="DNA/RNA_pol_sf"/>
</dbReference>
<keyword evidence="3" id="KW-0540">Nuclease</keyword>
<dbReference type="Gene3D" id="3.30.420.10">
    <property type="entry name" value="Ribonuclease H-like superfamily/Ribonuclease H"/>
    <property type="match status" value="1"/>
</dbReference>
<dbReference type="InterPro" id="IPR050951">
    <property type="entry name" value="Retrovirus_Pol_polyprotein"/>
</dbReference>
<dbReference type="Pfam" id="PF17917">
    <property type="entry name" value="RT_RNaseH"/>
    <property type="match status" value="1"/>
</dbReference>
<keyword evidence="1" id="KW-0808">Transferase</keyword>
<dbReference type="GO" id="GO:0003676">
    <property type="term" value="F:nucleic acid binding"/>
    <property type="evidence" value="ECO:0007669"/>
    <property type="project" value="InterPro"/>
</dbReference>
<feature type="non-terminal residue" evidence="8">
    <location>
        <position position="1"/>
    </location>
</feature>
<comment type="caution">
    <text evidence="8">The sequence shown here is derived from an EMBL/GenBank/DDBJ whole genome shotgun (WGS) entry which is preliminary data.</text>
</comment>
<evidence type="ECO:0000313" key="10">
    <source>
        <dbReference type="Proteomes" id="UP000677228"/>
    </source>
</evidence>
<keyword evidence="2" id="KW-0548">Nucleotidyltransferase</keyword>
<dbReference type="FunFam" id="3.30.420.10:FF:000032">
    <property type="entry name" value="Retrovirus-related Pol polyprotein from transposon 297-like Protein"/>
    <property type="match status" value="1"/>
</dbReference>
<dbReference type="InterPro" id="IPR041373">
    <property type="entry name" value="RT_RNaseH"/>
</dbReference>
<keyword evidence="4" id="KW-0255">Endonuclease</keyword>
<dbReference type="PROSITE" id="PS50994">
    <property type="entry name" value="INTEGRASE"/>
    <property type="match status" value="1"/>
</dbReference>
<dbReference type="GO" id="GO:0016787">
    <property type="term" value="F:hydrolase activity"/>
    <property type="evidence" value="ECO:0007669"/>
    <property type="project" value="UniProtKB-KW"/>
</dbReference>
<evidence type="ECO:0000256" key="2">
    <source>
        <dbReference type="ARBA" id="ARBA00022695"/>
    </source>
</evidence>
<dbReference type="GO" id="GO:0004519">
    <property type="term" value="F:endonuclease activity"/>
    <property type="evidence" value="ECO:0007669"/>
    <property type="project" value="UniProtKB-KW"/>
</dbReference>